<sequence>MGLFRGSIGRPLRNLCGRRRGPKASRGGQESIAVVDRGQLSNAHFAARLLSAAPIRPPHPPPLRRLLQLERRRSARPITAAASSSPLPRLLLQHCSRTLAPVESNALRPFDSPSVVLIMRPAPDAFGAR</sequence>
<organism evidence="1 2">
    <name type="scientific">Plectus sambesii</name>
    <dbReference type="NCBI Taxonomy" id="2011161"/>
    <lineage>
        <taxon>Eukaryota</taxon>
        <taxon>Metazoa</taxon>
        <taxon>Ecdysozoa</taxon>
        <taxon>Nematoda</taxon>
        <taxon>Chromadorea</taxon>
        <taxon>Plectida</taxon>
        <taxon>Plectina</taxon>
        <taxon>Plectoidea</taxon>
        <taxon>Plectidae</taxon>
        <taxon>Plectus</taxon>
    </lineage>
</organism>
<protein>
    <submittedName>
        <fullName evidence="2">Uncharacterized protein</fullName>
    </submittedName>
</protein>
<dbReference type="Proteomes" id="UP000887566">
    <property type="component" value="Unplaced"/>
</dbReference>
<name>A0A914WFJ8_9BILA</name>
<evidence type="ECO:0000313" key="1">
    <source>
        <dbReference type="Proteomes" id="UP000887566"/>
    </source>
</evidence>
<accession>A0A914WFJ8</accession>
<proteinExistence type="predicted"/>
<dbReference type="AlphaFoldDB" id="A0A914WFJ8"/>
<keyword evidence="1" id="KW-1185">Reference proteome</keyword>
<reference evidence="2" key="1">
    <citation type="submission" date="2022-11" db="UniProtKB">
        <authorList>
            <consortium name="WormBaseParasite"/>
        </authorList>
    </citation>
    <scope>IDENTIFICATION</scope>
</reference>
<dbReference type="WBParaSite" id="PSAMB.scaffold3982size16147.g23141.t1">
    <property type="protein sequence ID" value="PSAMB.scaffold3982size16147.g23141.t1"/>
    <property type="gene ID" value="PSAMB.scaffold3982size16147.g23141"/>
</dbReference>
<evidence type="ECO:0000313" key="2">
    <source>
        <dbReference type="WBParaSite" id="PSAMB.scaffold3982size16147.g23141.t1"/>
    </source>
</evidence>